<feature type="region of interest" description="Disordered" evidence="1">
    <location>
        <begin position="116"/>
        <end position="145"/>
    </location>
</feature>
<dbReference type="Proteomes" id="UP000266152">
    <property type="component" value="Unassembled WGS sequence"/>
</dbReference>
<keyword evidence="3" id="KW-1185">Reference proteome</keyword>
<sequence>MSLSARRREPPLRGLSKTISALPTINAGTKRPNDREEDDNDESNHGPGAKMNKQNENIERRRRSFTPGSPPADAFQVAEIEHSGVPTIKVISPTSPSYVEIVFADSSTNSRKYFLDSDTKTGKGRARSLSVSSNEEIESSEESSVERCEPLASNQEPTQRMINGGKREIEKKHILGIKLRKQRAKLWNIVQDCEESIHSEQRFIYMGQGDIDFALGRLDYMRAKRIKCLGRFSDKQRELESCYKAVKEAQDKLLEAEAEMEEL</sequence>
<feature type="compositionally biased region" description="Basic and acidic residues" evidence="1">
    <location>
        <begin position="1"/>
        <end position="11"/>
    </location>
</feature>
<organism evidence="2 3">
    <name type="scientific">Fusarium sporotrichioides</name>
    <dbReference type="NCBI Taxonomy" id="5514"/>
    <lineage>
        <taxon>Eukaryota</taxon>
        <taxon>Fungi</taxon>
        <taxon>Dikarya</taxon>
        <taxon>Ascomycota</taxon>
        <taxon>Pezizomycotina</taxon>
        <taxon>Sordariomycetes</taxon>
        <taxon>Hypocreomycetidae</taxon>
        <taxon>Hypocreales</taxon>
        <taxon>Nectriaceae</taxon>
        <taxon>Fusarium</taxon>
    </lineage>
</organism>
<gene>
    <name evidence="2" type="ORF">FSPOR_9118</name>
</gene>
<name>A0A395RRX9_FUSSP</name>
<comment type="caution">
    <text evidence="2">The sequence shown here is derived from an EMBL/GenBank/DDBJ whole genome shotgun (WGS) entry which is preliminary data.</text>
</comment>
<accession>A0A395RRX9</accession>
<reference evidence="2 3" key="1">
    <citation type="journal article" date="2018" name="PLoS Pathog.">
        <title>Evolution of structural diversity of trichothecenes, a family of toxins produced by plant pathogenic and entomopathogenic fungi.</title>
        <authorList>
            <person name="Proctor R.H."/>
            <person name="McCormick S.P."/>
            <person name="Kim H.S."/>
            <person name="Cardoza R.E."/>
            <person name="Stanley A.M."/>
            <person name="Lindo L."/>
            <person name="Kelly A."/>
            <person name="Brown D.W."/>
            <person name="Lee T."/>
            <person name="Vaughan M.M."/>
            <person name="Alexander N.J."/>
            <person name="Busman M."/>
            <person name="Gutierrez S."/>
        </authorList>
    </citation>
    <scope>NUCLEOTIDE SEQUENCE [LARGE SCALE GENOMIC DNA]</scope>
    <source>
        <strain evidence="2 3">NRRL 3299</strain>
    </source>
</reference>
<proteinExistence type="predicted"/>
<evidence type="ECO:0000256" key="1">
    <source>
        <dbReference type="SAM" id="MobiDB-lite"/>
    </source>
</evidence>
<feature type="region of interest" description="Disordered" evidence="1">
    <location>
        <begin position="1"/>
        <end position="73"/>
    </location>
</feature>
<evidence type="ECO:0000313" key="2">
    <source>
        <dbReference type="EMBL" id="RGP62539.1"/>
    </source>
</evidence>
<evidence type="ECO:0000313" key="3">
    <source>
        <dbReference type="Proteomes" id="UP000266152"/>
    </source>
</evidence>
<feature type="compositionally biased region" description="Polar residues" evidence="1">
    <location>
        <begin position="17"/>
        <end position="27"/>
    </location>
</feature>
<dbReference type="EMBL" id="PXOF01000144">
    <property type="protein sequence ID" value="RGP62539.1"/>
    <property type="molecule type" value="Genomic_DNA"/>
</dbReference>
<dbReference type="AlphaFoldDB" id="A0A395RRX9"/>
<protein>
    <submittedName>
        <fullName evidence="2">Uncharacterized protein</fullName>
    </submittedName>
</protein>